<dbReference type="Proteomes" id="UP001497516">
    <property type="component" value="Chromosome 2"/>
</dbReference>
<sequence length="290" mass="30968">MADADGAPPPRYSTSTDQTRTTSRTTSCSTQTTTTTGTMDPGSPTTKLLKAVLPAPPGTYVIQIPKDTIYKVPPPENAKRFEQLTNKNPGGGRSRRCCGGGARLWLCASISFFAAFLFLIATAVGVFCLVVRPESPRFVIQSASINGFNSASGPISPRFKLAVAAQNRNKKMDMIYQPDSSAAVYYNGIELAAGSIPAFEQGTEKSTNFKTVLKGEGIVLTGAVRRSLSDGENRGAVPFRVTATAPVKFRLGAVKSWTVTVKVDCELTVDKLTAKAKIVAEKCDSSAKIW</sequence>
<evidence type="ECO:0000256" key="1">
    <source>
        <dbReference type="ARBA" id="ARBA00004167"/>
    </source>
</evidence>
<feature type="compositionally biased region" description="Low complexity" evidence="5">
    <location>
        <begin position="13"/>
        <end position="44"/>
    </location>
</feature>
<dbReference type="InterPro" id="IPR044839">
    <property type="entry name" value="NDR1-like"/>
</dbReference>
<feature type="region of interest" description="Disordered" evidence="5">
    <location>
        <begin position="1"/>
        <end position="44"/>
    </location>
</feature>
<name>A0AAV2D4H4_9ROSI</name>
<evidence type="ECO:0000256" key="2">
    <source>
        <dbReference type="ARBA" id="ARBA00022692"/>
    </source>
</evidence>
<protein>
    <recommendedName>
        <fullName evidence="7">Late embryogenesis abundant protein LEA-2 subgroup domain-containing protein</fullName>
    </recommendedName>
</protein>
<keyword evidence="2 6" id="KW-0812">Transmembrane</keyword>
<keyword evidence="9" id="KW-1185">Reference proteome</keyword>
<dbReference type="InterPro" id="IPR004864">
    <property type="entry name" value="LEA_2"/>
</dbReference>
<gene>
    <name evidence="8" type="ORF">LTRI10_LOCUS10517</name>
</gene>
<dbReference type="GO" id="GO:0005886">
    <property type="term" value="C:plasma membrane"/>
    <property type="evidence" value="ECO:0007669"/>
    <property type="project" value="TreeGrafter"/>
</dbReference>
<evidence type="ECO:0000313" key="8">
    <source>
        <dbReference type="EMBL" id="CAL1366176.1"/>
    </source>
</evidence>
<feature type="domain" description="Late embryogenesis abundant protein LEA-2 subgroup" evidence="7">
    <location>
        <begin position="163"/>
        <end position="265"/>
    </location>
</feature>
<accession>A0AAV2D4H4</accession>
<evidence type="ECO:0000313" key="9">
    <source>
        <dbReference type="Proteomes" id="UP001497516"/>
    </source>
</evidence>
<comment type="subcellular location">
    <subcellularLocation>
        <location evidence="1">Membrane</location>
        <topology evidence="1">Single-pass membrane protein</topology>
    </subcellularLocation>
</comment>
<evidence type="ECO:0000256" key="5">
    <source>
        <dbReference type="SAM" id="MobiDB-lite"/>
    </source>
</evidence>
<dbReference type="GO" id="GO:0098542">
    <property type="term" value="P:defense response to other organism"/>
    <property type="evidence" value="ECO:0007669"/>
    <property type="project" value="InterPro"/>
</dbReference>
<keyword evidence="4 6" id="KW-0472">Membrane</keyword>
<dbReference type="AlphaFoldDB" id="A0AAV2D4H4"/>
<feature type="transmembrane region" description="Helical" evidence="6">
    <location>
        <begin position="103"/>
        <end position="131"/>
    </location>
</feature>
<dbReference type="PANTHER" id="PTHR31234:SF70">
    <property type="entry name" value="LATE EMBRYOGENESIS ABUNDANT PROTEIN LEA-2 SUBGROUP DOMAIN-CONTAINING PROTEIN"/>
    <property type="match status" value="1"/>
</dbReference>
<dbReference type="Pfam" id="PF03168">
    <property type="entry name" value="LEA_2"/>
    <property type="match status" value="1"/>
</dbReference>
<evidence type="ECO:0000256" key="6">
    <source>
        <dbReference type="SAM" id="Phobius"/>
    </source>
</evidence>
<proteinExistence type="predicted"/>
<evidence type="ECO:0000256" key="4">
    <source>
        <dbReference type="ARBA" id="ARBA00023136"/>
    </source>
</evidence>
<dbReference type="PANTHER" id="PTHR31234">
    <property type="entry name" value="LATE EMBRYOGENESIS ABUNDANT (LEA) HYDROXYPROLINE-RICH GLYCOPROTEIN FAMILY"/>
    <property type="match status" value="1"/>
</dbReference>
<organism evidence="8 9">
    <name type="scientific">Linum trigynum</name>
    <dbReference type="NCBI Taxonomy" id="586398"/>
    <lineage>
        <taxon>Eukaryota</taxon>
        <taxon>Viridiplantae</taxon>
        <taxon>Streptophyta</taxon>
        <taxon>Embryophyta</taxon>
        <taxon>Tracheophyta</taxon>
        <taxon>Spermatophyta</taxon>
        <taxon>Magnoliopsida</taxon>
        <taxon>eudicotyledons</taxon>
        <taxon>Gunneridae</taxon>
        <taxon>Pentapetalae</taxon>
        <taxon>rosids</taxon>
        <taxon>fabids</taxon>
        <taxon>Malpighiales</taxon>
        <taxon>Linaceae</taxon>
        <taxon>Linum</taxon>
    </lineage>
</organism>
<evidence type="ECO:0000259" key="7">
    <source>
        <dbReference type="Pfam" id="PF03168"/>
    </source>
</evidence>
<evidence type="ECO:0000256" key="3">
    <source>
        <dbReference type="ARBA" id="ARBA00022989"/>
    </source>
</evidence>
<reference evidence="8 9" key="1">
    <citation type="submission" date="2024-04" db="EMBL/GenBank/DDBJ databases">
        <authorList>
            <person name="Fracassetti M."/>
        </authorList>
    </citation>
    <scope>NUCLEOTIDE SEQUENCE [LARGE SCALE GENOMIC DNA]</scope>
</reference>
<dbReference type="EMBL" id="OZ034815">
    <property type="protein sequence ID" value="CAL1366176.1"/>
    <property type="molecule type" value="Genomic_DNA"/>
</dbReference>
<keyword evidence="3 6" id="KW-1133">Transmembrane helix</keyword>